<feature type="domain" description="Ig-like" evidence="7">
    <location>
        <begin position="217"/>
        <end position="297"/>
    </location>
</feature>
<dbReference type="GO" id="GO:0005737">
    <property type="term" value="C:cytoplasm"/>
    <property type="evidence" value="ECO:0007669"/>
    <property type="project" value="UniProtKB-SubCell"/>
</dbReference>
<evidence type="ECO:0000256" key="5">
    <source>
        <dbReference type="ARBA" id="ARBA00023157"/>
    </source>
</evidence>
<protein>
    <submittedName>
        <fullName evidence="9">Obscurin like cytoskeletal adaptor 1b</fullName>
    </submittedName>
</protein>
<dbReference type="AlphaFoldDB" id="A0A671KPV9"/>
<dbReference type="SMART" id="SM00408">
    <property type="entry name" value="IGc2"/>
    <property type="match status" value="6"/>
</dbReference>
<dbReference type="PROSITE" id="PS50835">
    <property type="entry name" value="IG_LIKE"/>
    <property type="match status" value="6"/>
</dbReference>
<dbReference type="Ensembl" id="ENSSANT00000009616.1">
    <property type="protein sequence ID" value="ENSSANP00000008982.1"/>
    <property type="gene ID" value="ENSSANG00000004967.1"/>
</dbReference>
<evidence type="ECO:0000256" key="2">
    <source>
        <dbReference type="ARBA" id="ARBA00022490"/>
    </source>
</evidence>
<evidence type="ECO:0000313" key="9">
    <source>
        <dbReference type="Ensembl" id="ENSSANP00000008982.1"/>
    </source>
</evidence>
<sequence length="962" mass="108093">MDVFGGAPRFLAYPRPVVVQSGTDAVLKCQIGGDPRPAVIWERNNEKIHPEGRYRLFEDGNVYNLIITSVTVEDSGQYICKAKNCIGETYAAATLKVQGEAQEMEFREENKPRFLIKPLSTRVGRGEDAVFSCKLWGNPRPEVMWEKDGKKLNEIFESAHFAISYQDGGWFQLKIFKTRAPDGGVYTCKARNEFGESLAGAVLLVDARPGHEDEGNPKVKMFAVTEGKHAKFRCYVTGKPKPEILWRKDGRLILSGRRYLLYEDREGYFTLKVLYCKQQDNGVYVCSASNTAGQTLSAVHLIVKEPPVRFKQPLNDLQVWERDLAVLECEVPEDSVLITWYLEDRRLQPGAKYGMEEWGTKRRLTIRDIGVDDDGIYLCEMADGGRSIAEVAVKGTIVRKLPRKVDVLEGENAAFCVEVEEEEMDIHWYKDGTELRETHQTILKSFGRTHILVFVNTTPQDSGLVMFYVGRSKTSSQLRVKAARHCPPSCPIGVQINTERANAALLSWFPAQDSRKNPPSGYIIERQEVGSQEWLQCLTTDSATSVEILGDSVPCEADYRFRICSVNKYGRSGNVEFPRAAHLVPVARIQAPLQDALVPEGQDACFTIELSASVIGTWFLNGNQLQDDERFSIRRSRTHQSLRIRGVRDTDNGAEITFIAYGIRDSAALYIQGKHLTLISLNKFIEAGSPIALQCELSDPLAQVSWYKDGVKLLPQNGLDFKSKGTERQMIVQTAEFYHSGLYSCKTRGDAVHFNVDVKAPPVTFSSVPEAQRTTCIESGRPFKLQCEVSDPDAQVWWYKDGNKVLPQDGIVTMYEEAMRTLSVQSAELCHTLLYAIHNFVAPSLKFIPISEVEKNKSPEVHSPNVLKCDITDSTTEMLWCKDDIDLAPKPGLNFQKDGNMRKLTVQSAELSDIGNNTCHAPGDTVSFKVDVQGFLHLPKISWFWLCFPVFILSEGNDRKVV</sequence>
<dbReference type="SUPFAM" id="SSF49265">
    <property type="entry name" value="Fibronectin type III"/>
    <property type="match status" value="1"/>
</dbReference>
<dbReference type="CDD" id="cd00096">
    <property type="entry name" value="Ig"/>
    <property type="match status" value="1"/>
</dbReference>
<keyword evidence="3" id="KW-0597">Phosphoprotein</keyword>
<dbReference type="FunFam" id="2.60.40.10:FF:001084">
    <property type="entry name" value="obscurin-like isoform X3"/>
    <property type="match status" value="2"/>
</dbReference>
<dbReference type="FunFam" id="2.60.40.10:FF:000464">
    <property type="entry name" value="Putative obscurin-like protein 1"/>
    <property type="match status" value="1"/>
</dbReference>
<dbReference type="FunFam" id="2.60.40.10:FF:000211">
    <property type="entry name" value="Obscurin-like protein 1"/>
    <property type="match status" value="1"/>
</dbReference>
<dbReference type="Pfam" id="PF07679">
    <property type="entry name" value="I-set"/>
    <property type="match status" value="6"/>
</dbReference>
<keyword evidence="10" id="KW-1185">Reference proteome</keyword>
<dbReference type="PROSITE" id="PS50853">
    <property type="entry name" value="FN3"/>
    <property type="match status" value="1"/>
</dbReference>
<reference evidence="9" key="1">
    <citation type="submission" date="2025-08" db="UniProtKB">
        <authorList>
            <consortium name="Ensembl"/>
        </authorList>
    </citation>
    <scope>IDENTIFICATION</scope>
</reference>
<proteinExistence type="predicted"/>
<dbReference type="InterPro" id="IPR052385">
    <property type="entry name" value="Obscurin/Obscurin-like_Reg"/>
</dbReference>
<evidence type="ECO:0000259" key="8">
    <source>
        <dbReference type="PROSITE" id="PS50853"/>
    </source>
</evidence>
<dbReference type="SMART" id="SM00409">
    <property type="entry name" value="IG"/>
    <property type="match status" value="8"/>
</dbReference>
<comment type="subcellular location">
    <subcellularLocation>
        <location evidence="1">Cytoplasm</location>
    </subcellularLocation>
</comment>
<organism evidence="9 10">
    <name type="scientific">Sinocyclocheilus anshuiensis</name>
    <dbReference type="NCBI Taxonomy" id="1608454"/>
    <lineage>
        <taxon>Eukaryota</taxon>
        <taxon>Metazoa</taxon>
        <taxon>Chordata</taxon>
        <taxon>Craniata</taxon>
        <taxon>Vertebrata</taxon>
        <taxon>Euteleostomi</taxon>
        <taxon>Actinopterygii</taxon>
        <taxon>Neopterygii</taxon>
        <taxon>Teleostei</taxon>
        <taxon>Ostariophysi</taxon>
        <taxon>Cypriniformes</taxon>
        <taxon>Cyprinidae</taxon>
        <taxon>Cyprininae</taxon>
        <taxon>Sinocyclocheilus</taxon>
    </lineage>
</organism>
<dbReference type="InterPro" id="IPR013783">
    <property type="entry name" value="Ig-like_fold"/>
</dbReference>
<evidence type="ECO:0000259" key="7">
    <source>
        <dbReference type="PROSITE" id="PS50835"/>
    </source>
</evidence>
<dbReference type="InterPro" id="IPR036179">
    <property type="entry name" value="Ig-like_dom_sf"/>
</dbReference>
<dbReference type="InterPro" id="IPR036116">
    <property type="entry name" value="FN3_sf"/>
</dbReference>
<dbReference type="PANTHER" id="PTHR35971:SF5">
    <property type="entry name" value="OBSCURIN LIKE CYTOSKELETAL ADAPTOR 1"/>
    <property type="match status" value="1"/>
</dbReference>
<dbReference type="Gene3D" id="2.60.40.10">
    <property type="entry name" value="Immunoglobulins"/>
    <property type="match status" value="10"/>
</dbReference>
<accession>A0A671KPV9</accession>
<keyword evidence="4" id="KW-0677">Repeat</keyword>
<dbReference type="InterPro" id="IPR003961">
    <property type="entry name" value="FN3_dom"/>
</dbReference>
<feature type="domain" description="Ig-like" evidence="7">
    <location>
        <begin position="769"/>
        <end position="931"/>
    </location>
</feature>
<evidence type="ECO:0000313" key="10">
    <source>
        <dbReference type="Proteomes" id="UP000472260"/>
    </source>
</evidence>
<dbReference type="FunFam" id="2.60.40.10:FF:000393">
    <property type="entry name" value="Putative obscurin-like protein 1"/>
    <property type="match status" value="1"/>
</dbReference>
<evidence type="ECO:0000256" key="1">
    <source>
        <dbReference type="ARBA" id="ARBA00004496"/>
    </source>
</evidence>
<dbReference type="FunFam" id="2.60.40.10:FF:001752">
    <property type="entry name" value="obscurin-like isoform X3"/>
    <property type="match status" value="1"/>
</dbReference>
<feature type="domain" description="Ig-like" evidence="7">
    <location>
        <begin position="674"/>
        <end position="766"/>
    </location>
</feature>
<dbReference type="Proteomes" id="UP000472260">
    <property type="component" value="Unassembled WGS sequence"/>
</dbReference>
<keyword evidence="6" id="KW-0393">Immunoglobulin domain</keyword>
<feature type="domain" description="Ig-like" evidence="7">
    <location>
        <begin position="306"/>
        <end position="392"/>
    </location>
</feature>
<dbReference type="PANTHER" id="PTHR35971">
    <property type="entry name" value="SI:DKEY-31G6.6"/>
    <property type="match status" value="1"/>
</dbReference>
<dbReference type="Pfam" id="PF13895">
    <property type="entry name" value="Ig_2"/>
    <property type="match status" value="1"/>
</dbReference>
<dbReference type="InterPro" id="IPR003599">
    <property type="entry name" value="Ig_sub"/>
</dbReference>
<evidence type="ECO:0000256" key="4">
    <source>
        <dbReference type="ARBA" id="ARBA00022737"/>
    </source>
</evidence>
<keyword evidence="2" id="KW-0963">Cytoplasm</keyword>
<name>A0A671KPV9_9TELE</name>
<feature type="domain" description="Ig-like" evidence="7">
    <location>
        <begin position="112"/>
        <end position="199"/>
    </location>
</feature>
<dbReference type="CDD" id="cd00063">
    <property type="entry name" value="FN3"/>
    <property type="match status" value="1"/>
</dbReference>
<dbReference type="InterPro" id="IPR003598">
    <property type="entry name" value="Ig_sub2"/>
</dbReference>
<keyword evidence="5" id="KW-1015">Disulfide bond</keyword>
<evidence type="ECO:0000256" key="3">
    <source>
        <dbReference type="ARBA" id="ARBA00022553"/>
    </source>
</evidence>
<dbReference type="FunFam" id="2.60.40.10:FF:000502">
    <property type="entry name" value="obscurin-like protein 1 isoform X2"/>
    <property type="match status" value="1"/>
</dbReference>
<dbReference type="InterPro" id="IPR007110">
    <property type="entry name" value="Ig-like_dom"/>
</dbReference>
<evidence type="ECO:0000256" key="6">
    <source>
        <dbReference type="ARBA" id="ARBA00023319"/>
    </source>
</evidence>
<feature type="domain" description="Fibronectin type-III" evidence="8">
    <location>
        <begin position="487"/>
        <end position="586"/>
    </location>
</feature>
<reference evidence="9" key="2">
    <citation type="submission" date="2025-09" db="UniProtKB">
        <authorList>
            <consortium name="Ensembl"/>
        </authorList>
    </citation>
    <scope>IDENTIFICATION</scope>
</reference>
<dbReference type="SUPFAM" id="SSF48726">
    <property type="entry name" value="Immunoglobulin"/>
    <property type="match status" value="9"/>
</dbReference>
<dbReference type="FunFam" id="2.60.40.10:FF:002120">
    <property type="entry name" value="obscurin-like isoform X3"/>
    <property type="match status" value="1"/>
</dbReference>
<feature type="domain" description="Ig-like" evidence="7">
    <location>
        <begin position="8"/>
        <end position="98"/>
    </location>
</feature>
<dbReference type="InterPro" id="IPR013098">
    <property type="entry name" value="Ig_I-set"/>
</dbReference>